<dbReference type="AlphaFoldDB" id="A0AAJ7CFK7"/>
<protein>
    <submittedName>
        <fullName evidence="4">Uncharacterized protein LOC107274597</fullName>
    </submittedName>
</protein>
<sequence length="141" mass="16128">MDDKSENPFAPQPADEMAKKGIEVPSIFGYNSHEGIMFLVGATDETYSKVENDFDDFFDKLILNQNITKTDDAVKSVRKYYFGEEPITPEQRDNFIQLVKTCLCHPMSEMASKVHVTEMKSVVYCTTVHLIPSWNQILRVV</sequence>
<evidence type="ECO:0000256" key="1">
    <source>
        <dbReference type="ARBA" id="ARBA00023180"/>
    </source>
</evidence>
<dbReference type="InterPro" id="IPR002018">
    <property type="entry name" value="CarbesteraseB"/>
</dbReference>
<evidence type="ECO:0000259" key="2">
    <source>
        <dbReference type="Pfam" id="PF00135"/>
    </source>
</evidence>
<dbReference type="RefSeq" id="XP_015609347.1">
    <property type="nucleotide sequence ID" value="XM_015753861.2"/>
</dbReference>
<dbReference type="Pfam" id="PF00135">
    <property type="entry name" value="COesterase"/>
    <property type="match status" value="1"/>
</dbReference>
<keyword evidence="1" id="KW-0325">Glycoprotein</keyword>
<evidence type="ECO:0000313" key="3">
    <source>
        <dbReference type="Proteomes" id="UP000694920"/>
    </source>
</evidence>
<dbReference type="KEGG" id="ccin:107274597"/>
<name>A0AAJ7CFK7_CEPCN</name>
<accession>A0AAJ7CFK7</accession>
<dbReference type="Gene3D" id="3.40.50.1820">
    <property type="entry name" value="alpha/beta hydrolase"/>
    <property type="match status" value="1"/>
</dbReference>
<proteinExistence type="predicted"/>
<dbReference type="GeneID" id="107274597"/>
<keyword evidence="3" id="KW-1185">Reference proteome</keyword>
<feature type="domain" description="Carboxylesterase type B" evidence="2">
    <location>
        <begin position="9"/>
        <end position="126"/>
    </location>
</feature>
<gene>
    <name evidence="4" type="primary">LOC107274597</name>
</gene>
<dbReference type="InterPro" id="IPR029058">
    <property type="entry name" value="AB_hydrolase_fold"/>
</dbReference>
<organism evidence="3 4">
    <name type="scientific">Cephus cinctus</name>
    <name type="common">Wheat stem sawfly</name>
    <dbReference type="NCBI Taxonomy" id="211228"/>
    <lineage>
        <taxon>Eukaryota</taxon>
        <taxon>Metazoa</taxon>
        <taxon>Ecdysozoa</taxon>
        <taxon>Arthropoda</taxon>
        <taxon>Hexapoda</taxon>
        <taxon>Insecta</taxon>
        <taxon>Pterygota</taxon>
        <taxon>Neoptera</taxon>
        <taxon>Endopterygota</taxon>
        <taxon>Hymenoptera</taxon>
        <taxon>Cephoidea</taxon>
        <taxon>Cephidae</taxon>
        <taxon>Cephus</taxon>
    </lineage>
</organism>
<dbReference type="SUPFAM" id="SSF53474">
    <property type="entry name" value="alpha/beta-Hydrolases"/>
    <property type="match status" value="1"/>
</dbReference>
<dbReference type="Proteomes" id="UP000694920">
    <property type="component" value="Unplaced"/>
</dbReference>
<reference evidence="4" key="1">
    <citation type="submission" date="2025-08" db="UniProtKB">
        <authorList>
            <consortium name="RefSeq"/>
        </authorList>
    </citation>
    <scope>IDENTIFICATION</scope>
</reference>
<evidence type="ECO:0000313" key="4">
    <source>
        <dbReference type="RefSeq" id="XP_015609347.1"/>
    </source>
</evidence>